<dbReference type="InterPro" id="IPR004839">
    <property type="entry name" value="Aminotransferase_I/II_large"/>
</dbReference>
<proteinExistence type="inferred from homology"/>
<dbReference type="Gene3D" id="3.40.640.10">
    <property type="entry name" value="Type I PLP-dependent aspartate aminotransferase-like (Major domain)"/>
    <property type="match status" value="1"/>
</dbReference>
<keyword evidence="5" id="KW-0663">Pyridoxal phosphate</keyword>
<gene>
    <name evidence="8" type="ORF">GW534_08900</name>
</gene>
<accession>A0ABX0A373</accession>
<dbReference type="CDD" id="cd00609">
    <property type="entry name" value="AAT_like"/>
    <property type="match status" value="1"/>
</dbReference>
<keyword evidence="4 6" id="KW-0808">Transferase</keyword>
<evidence type="ECO:0000313" key="9">
    <source>
        <dbReference type="Proteomes" id="UP000743899"/>
    </source>
</evidence>
<dbReference type="NCBIfam" id="NF005816">
    <property type="entry name" value="PRK07682.1"/>
    <property type="match status" value="1"/>
</dbReference>
<dbReference type="GO" id="GO:0008483">
    <property type="term" value="F:transaminase activity"/>
    <property type="evidence" value="ECO:0007669"/>
    <property type="project" value="UniProtKB-KW"/>
</dbReference>
<keyword evidence="3 6" id="KW-0032">Aminotransferase</keyword>
<dbReference type="Proteomes" id="UP000743899">
    <property type="component" value="Unassembled WGS sequence"/>
</dbReference>
<protein>
    <recommendedName>
        <fullName evidence="6">Aminotransferase</fullName>
        <ecNumber evidence="6">2.6.1.-</ecNumber>
    </recommendedName>
</protein>
<dbReference type="Pfam" id="PF00155">
    <property type="entry name" value="Aminotran_1_2"/>
    <property type="match status" value="1"/>
</dbReference>
<dbReference type="InterPro" id="IPR004838">
    <property type="entry name" value="NHTrfase_class1_PyrdxlP-BS"/>
</dbReference>
<evidence type="ECO:0000256" key="5">
    <source>
        <dbReference type="ARBA" id="ARBA00022898"/>
    </source>
</evidence>
<evidence type="ECO:0000256" key="3">
    <source>
        <dbReference type="ARBA" id="ARBA00022576"/>
    </source>
</evidence>
<dbReference type="RefSeq" id="WP_161920677.1">
    <property type="nucleotide sequence ID" value="NZ_JAACYS010000036.1"/>
</dbReference>
<dbReference type="EC" id="2.6.1.-" evidence="6"/>
<comment type="similarity">
    <text evidence="2 6">Belongs to the class-I pyridoxal-phosphate-dependent aminotransferase family.</text>
</comment>
<keyword evidence="9" id="KW-1185">Reference proteome</keyword>
<evidence type="ECO:0000256" key="4">
    <source>
        <dbReference type="ARBA" id="ARBA00022679"/>
    </source>
</evidence>
<dbReference type="InterPro" id="IPR015421">
    <property type="entry name" value="PyrdxlP-dep_Trfase_major"/>
</dbReference>
<evidence type="ECO:0000256" key="1">
    <source>
        <dbReference type="ARBA" id="ARBA00001933"/>
    </source>
</evidence>
<name>A0ABX0A373_9BACI</name>
<comment type="cofactor">
    <cofactor evidence="1 6">
        <name>pyridoxal 5'-phosphate</name>
        <dbReference type="ChEBI" id="CHEBI:597326"/>
    </cofactor>
</comment>
<dbReference type="PANTHER" id="PTHR46383">
    <property type="entry name" value="ASPARTATE AMINOTRANSFERASE"/>
    <property type="match status" value="1"/>
</dbReference>
<dbReference type="PROSITE" id="PS00105">
    <property type="entry name" value="AA_TRANSFER_CLASS_1"/>
    <property type="match status" value="1"/>
</dbReference>
<dbReference type="InterPro" id="IPR015422">
    <property type="entry name" value="PyrdxlP-dep_Trfase_small"/>
</dbReference>
<evidence type="ECO:0000256" key="2">
    <source>
        <dbReference type="ARBA" id="ARBA00007441"/>
    </source>
</evidence>
<organism evidence="8 9">
    <name type="scientific">Pallidibacillus pasinlerensis</name>
    <dbReference type="NCBI Taxonomy" id="2703818"/>
    <lineage>
        <taxon>Bacteria</taxon>
        <taxon>Bacillati</taxon>
        <taxon>Bacillota</taxon>
        <taxon>Bacilli</taxon>
        <taxon>Bacillales</taxon>
        <taxon>Bacillaceae</taxon>
        <taxon>Pallidibacillus</taxon>
    </lineage>
</organism>
<dbReference type="Gene3D" id="3.90.1150.10">
    <property type="entry name" value="Aspartate Aminotransferase, domain 1"/>
    <property type="match status" value="1"/>
</dbReference>
<dbReference type="InterPro" id="IPR015424">
    <property type="entry name" value="PyrdxlP-dep_Trfase"/>
</dbReference>
<feature type="domain" description="Aminotransferase class I/classII large" evidence="7">
    <location>
        <begin position="32"/>
        <end position="381"/>
    </location>
</feature>
<reference evidence="8 9" key="1">
    <citation type="submission" date="2020-01" db="EMBL/GenBank/DDBJ databases">
        <title>A novel Bacillus sp. from Pasinler.</title>
        <authorList>
            <person name="Adiguzel A."/>
            <person name="Ay H."/>
            <person name="Baltaci M.O."/>
        </authorList>
    </citation>
    <scope>NUCLEOTIDE SEQUENCE [LARGE SCALE GENOMIC DNA]</scope>
    <source>
        <strain evidence="8 9">P1</strain>
    </source>
</reference>
<dbReference type="EMBL" id="JAACYS010000036">
    <property type="protein sequence ID" value="NCU17847.1"/>
    <property type="molecule type" value="Genomic_DNA"/>
</dbReference>
<sequence length="399" mass="44334">MIDVNQFLSKTAAELPPSGIRKFFDVAAQMENVISLGVGEPDFITPWSIRDETIASIEEGYTSYTANPGLLELRQEISNYLKNRFNIEYDPKNQIIVTIGASQALDLAFRAILNPGEEVLIIEPAFVSYPALVTLAGGKPVQVGTKAENGFKVTPEQIEEALTPNTKAILICSPNNPTGTFLNKDDLTKIAEVAIKHNLVVITDEIYAELTYDEDYVSMASLPGMYERTITINGFSKAFAMTGWRLGYVAAPEALIQAMLKIHQYTTMCAPHMLQHGAIEALRNGKDQVEEMQRSYRRRRNYIVSSLNEIGLECHTPGGAFYVFPSIKNTGLTSQEFAEQLLKKERVAVVPGNAFGESGEGYIRCSYATSMEQLQEAIIRIDRFLKSLNVKQEQVAIEK</sequence>
<evidence type="ECO:0000256" key="6">
    <source>
        <dbReference type="RuleBase" id="RU000481"/>
    </source>
</evidence>
<evidence type="ECO:0000259" key="7">
    <source>
        <dbReference type="Pfam" id="PF00155"/>
    </source>
</evidence>
<dbReference type="InterPro" id="IPR050596">
    <property type="entry name" value="AspAT/PAT-like"/>
</dbReference>
<dbReference type="SUPFAM" id="SSF53383">
    <property type="entry name" value="PLP-dependent transferases"/>
    <property type="match status" value="1"/>
</dbReference>
<dbReference type="PANTHER" id="PTHR46383:SF3">
    <property type="entry name" value="ASPARTATE AMINOTRANSFERASE-RELATED"/>
    <property type="match status" value="1"/>
</dbReference>
<evidence type="ECO:0000313" key="8">
    <source>
        <dbReference type="EMBL" id="NCU17847.1"/>
    </source>
</evidence>
<comment type="caution">
    <text evidence="8">The sequence shown here is derived from an EMBL/GenBank/DDBJ whole genome shotgun (WGS) entry which is preliminary data.</text>
</comment>